<feature type="compositionally biased region" description="Low complexity" evidence="5">
    <location>
        <begin position="206"/>
        <end position="229"/>
    </location>
</feature>
<evidence type="ECO:0000256" key="4">
    <source>
        <dbReference type="ARBA" id="ARBA00023136"/>
    </source>
</evidence>
<dbReference type="GO" id="GO:0016020">
    <property type="term" value="C:membrane"/>
    <property type="evidence" value="ECO:0007669"/>
    <property type="project" value="UniProtKB-SubCell"/>
</dbReference>
<protein>
    <submittedName>
        <fullName evidence="7">Colicin V production protein</fullName>
    </submittedName>
</protein>
<sequence length="236" mass="25210">MQNYDLVMLAVLVVATIFGFWKGLAWQVASLASLVVSYFAALKFADKLAPMVSDHAPFNKFAAMLIIYAGSSLAIWMLFRVVAGVIDGVKLKEFDRQMGALVGFAKGVLICIAITFFAVSLLGQAQRDKILASRSGHYIVQVLDKADAVAPPEIKGVIGPYIQKINERLDPSYQPNPQQDLQDLQKLWSEQAGGAAGAGGWPAAGNIAWPAATNNAPPATAPNAPAWPISTGGERQ</sequence>
<feature type="transmembrane region" description="Helical" evidence="6">
    <location>
        <begin position="65"/>
        <end position="86"/>
    </location>
</feature>
<evidence type="ECO:0000313" key="7">
    <source>
        <dbReference type="EMBL" id="QDT74880.1"/>
    </source>
</evidence>
<dbReference type="EMBL" id="CP036339">
    <property type="protein sequence ID" value="QDT74880.1"/>
    <property type="molecule type" value="Genomic_DNA"/>
</dbReference>
<keyword evidence="3 6" id="KW-1133">Transmembrane helix</keyword>
<gene>
    <name evidence="7" type="ORF">I41_40840</name>
</gene>
<evidence type="ECO:0000256" key="6">
    <source>
        <dbReference type="SAM" id="Phobius"/>
    </source>
</evidence>
<dbReference type="OrthoDB" id="268713at2"/>
<keyword evidence="8" id="KW-1185">Reference proteome</keyword>
<feature type="region of interest" description="Disordered" evidence="5">
    <location>
        <begin position="206"/>
        <end position="236"/>
    </location>
</feature>
<dbReference type="KEGG" id="llh:I41_40840"/>
<dbReference type="AlphaFoldDB" id="A0A517U2N6"/>
<dbReference type="PANTHER" id="PTHR37306">
    <property type="entry name" value="COLICIN V PRODUCTION PROTEIN"/>
    <property type="match status" value="1"/>
</dbReference>
<name>A0A517U2N6_9BACT</name>
<dbReference type="RefSeq" id="WP_145434594.1">
    <property type="nucleotide sequence ID" value="NZ_CP036339.1"/>
</dbReference>
<dbReference type="PANTHER" id="PTHR37306:SF1">
    <property type="entry name" value="COLICIN V PRODUCTION PROTEIN"/>
    <property type="match status" value="1"/>
</dbReference>
<dbReference type="InterPro" id="IPR003825">
    <property type="entry name" value="Colicin-V_CvpA"/>
</dbReference>
<evidence type="ECO:0000256" key="5">
    <source>
        <dbReference type="SAM" id="MobiDB-lite"/>
    </source>
</evidence>
<keyword evidence="2 6" id="KW-0812">Transmembrane</keyword>
<proteinExistence type="predicted"/>
<feature type="transmembrane region" description="Helical" evidence="6">
    <location>
        <begin position="98"/>
        <end position="123"/>
    </location>
</feature>
<organism evidence="7 8">
    <name type="scientific">Lacipirellula limnantheis</name>
    <dbReference type="NCBI Taxonomy" id="2528024"/>
    <lineage>
        <taxon>Bacteria</taxon>
        <taxon>Pseudomonadati</taxon>
        <taxon>Planctomycetota</taxon>
        <taxon>Planctomycetia</taxon>
        <taxon>Pirellulales</taxon>
        <taxon>Lacipirellulaceae</taxon>
        <taxon>Lacipirellula</taxon>
    </lineage>
</organism>
<evidence type="ECO:0000313" key="8">
    <source>
        <dbReference type="Proteomes" id="UP000317909"/>
    </source>
</evidence>
<evidence type="ECO:0000256" key="3">
    <source>
        <dbReference type="ARBA" id="ARBA00022989"/>
    </source>
</evidence>
<dbReference type="Pfam" id="PF02674">
    <property type="entry name" value="Colicin_V"/>
    <property type="match status" value="1"/>
</dbReference>
<dbReference type="Proteomes" id="UP000317909">
    <property type="component" value="Chromosome"/>
</dbReference>
<feature type="transmembrane region" description="Helical" evidence="6">
    <location>
        <begin position="6"/>
        <end position="21"/>
    </location>
</feature>
<dbReference type="GO" id="GO:0009403">
    <property type="term" value="P:toxin biosynthetic process"/>
    <property type="evidence" value="ECO:0007669"/>
    <property type="project" value="InterPro"/>
</dbReference>
<reference evidence="7 8" key="1">
    <citation type="submission" date="2019-02" db="EMBL/GenBank/DDBJ databases">
        <title>Deep-cultivation of Planctomycetes and their phenomic and genomic characterization uncovers novel biology.</title>
        <authorList>
            <person name="Wiegand S."/>
            <person name="Jogler M."/>
            <person name="Boedeker C."/>
            <person name="Pinto D."/>
            <person name="Vollmers J."/>
            <person name="Rivas-Marin E."/>
            <person name="Kohn T."/>
            <person name="Peeters S.H."/>
            <person name="Heuer A."/>
            <person name="Rast P."/>
            <person name="Oberbeckmann S."/>
            <person name="Bunk B."/>
            <person name="Jeske O."/>
            <person name="Meyerdierks A."/>
            <person name="Storesund J.E."/>
            <person name="Kallscheuer N."/>
            <person name="Luecker S."/>
            <person name="Lage O.M."/>
            <person name="Pohl T."/>
            <person name="Merkel B.J."/>
            <person name="Hornburger P."/>
            <person name="Mueller R.-W."/>
            <person name="Bruemmer F."/>
            <person name="Labrenz M."/>
            <person name="Spormann A.M."/>
            <person name="Op den Camp H."/>
            <person name="Overmann J."/>
            <person name="Amann R."/>
            <person name="Jetten M.S.M."/>
            <person name="Mascher T."/>
            <person name="Medema M.H."/>
            <person name="Devos D.P."/>
            <person name="Kaster A.-K."/>
            <person name="Ovreas L."/>
            <person name="Rohde M."/>
            <person name="Galperin M.Y."/>
            <person name="Jogler C."/>
        </authorList>
    </citation>
    <scope>NUCLEOTIDE SEQUENCE [LARGE SCALE GENOMIC DNA]</scope>
    <source>
        <strain evidence="7 8">I41</strain>
    </source>
</reference>
<evidence type="ECO:0000256" key="2">
    <source>
        <dbReference type="ARBA" id="ARBA00022692"/>
    </source>
</evidence>
<accession>A0A517U2N6</accession>
<keyword evidence="4 6" id="KW-0472">Membrane</keyword>
<comment type="subcellular location">
    <subcellularLocation>
        <location evidence="1">Membrane</location>
        <topology evidence="1">Multi-pass membrane protein</topology>
    </subcellularLocation>
</comment>
<evidence type="ECO:0000256" key="1">
    <source>
        <dbReference type="ARBA" id="ARBA00004141"/>
    </source>
</evidence>